<dbReference type="Pfam" id="PF21321">
    <property type="entry name" value="HTH_66"/>
    <property type="match status" value="1"/>
</dbReference>
<dbReference type="Gene3D" id="1.10.10.10">
    <property type="entry name" value="Winged helix-like DNA-binding domain superfamily/Winged helix DNA-binding domain"/>
    <property type="match status" value="1"/>
</dbReference>
<gene>
    <name evidence="2" type="ORF">ACFO8L_19625</name>
</gene>
<reference evidence="3" key="1">
    <citation type="journal article" date="2019" name="Int. J. Syst. Evol. Microbiol.">
        <title>The Global Catalogue of Microorganisms (GCM) 10K type strain sequencing project: providing services to taxonomists for standard genome sequencing and annotation.</title>
        <authorList>
            <consortium name="The Broad Institute Genomics Platform"/>
            <consortium name="The Broad Institute Genome Sequencing Center for Infectious Disease"/>
            <person name="Wu L."/>
            <person name="Ma J."/>
        </authorList>
    </citation>
    <scope>NUCLEOTIDE SEQUENCE [LARGE SCALE GENOMIC DNA]</scope>
    <source>
        <strain evidence="3">CCUG 49560</strain>
    </source>
</reference>
<dbReference type="RefSeq" id="WP_262847958.1">
    <property type="nucleotide sequence ID" value="NZ_JANZYP010000069.1"/>
</dbReference>
<dbReference type="EMBL" id="JBHSFN010000011">
    <property type="protein sequence ID" value="MFC4588309.1"/>
    <property type="molecule type" value="Genomic_DNA"/>
</dbReference>
<evidence type="ECO:0000259" key="1">
    <source>
        <dbReference type="Pfam" id="PF21321"/>
    </source>
</evidence>
<accession>A0ABV9EJ61</accession>
<dbReference type="InterPro" id="IPR048708">
    <property type="entry name" value="VapB45-like_HTH"/>
</dbReference>
<protein>
    <submittedName>
        <fullName evidence="2">DUF433 domain-containing protein</fullName>
    </submittedName>
</protein>
<keyword evidence="3" id="KW-1185">Reference proteome</keyword>
<dbReference type="Pfam" id="PF04255">
    <property type="entry name" value="DUF433"/>
    <property type="match status" value="1"/>
</dbReference>
<name>A0ABV9EJ61_9ACTN</name>
<dbReference type="Proteomes" id="UP001595891">
    <property type="component" value="Unassembled WGS sequence"/>
</dbReference>
<dbReference type="InterPro" id="IPR007367">
    <property type="entry name" value="DUF433"/>
</dbReference>
<evidence type="ECO:0000313" key="3">
    <source>
        <dbReference type="Proteomes" id="UP001595891"/>
    </source>
</evidence>
<proteinExistence type="predicted"/>
<dbReference type="InterPro" id="IPR036388">
    <property type="entry name" value="WH-like_DNA-bd_sf"/>
</dbReference>
<sequence length="231" mass="26045">MSAVFDLLERPTYMMAQVDRLLGLPDGTARRWIDGNGRSGKPRLPVIREDHTGEESVTWGEFIEARFLSAFRSANVPIVNMRPVMDFLRSETGCRYPLAHKAHLSTSTGRELVQRVQDVVKLDQALKLVVIRNGRHVLTAPAETYMNAVRFNEDGDAAGMCPDPDLREITIDPLRAFGEPVVQDRSVPTEVIAEQVRAGDPEEMVADLYELSRGQVRAAVLFEQRRKNEMR</sequence>
<dbReference type="SUPFAM" id="SSF46689">
    <property type="entry name" value="Homeodomain-like"/>
    <property type="match status" value="1"/>
</dbReference>
<comment type="caution">
    <text evidence="2">The sequence shown here is derived from an EMBL/GenBank/DDBJ whole genome shotgun (WGS) entry which is preliminary data.</text>
</comment>
<dbReference type="InterPro" id="IPR009057">
    <property type="entry name" value="Homeodomain-like_sf"/>
</dbReference>
<organism evidence="2 3">
    <name type="scientific">Sphaerisporangium corydalis</name>
    <dbReference type="NCBI Taxonomy" id="1441875"/>
    <lineage>
        <taxon>Bacteria</taxon>
        <taxon>Bacillati</taxon>
        <taxon>Actinomycetota</taxon>
        <taxon>Actinomycetes</taxon>
        <taxon>Streptosporangiales</taxon>
        <taxon>Streptosporangiaceae</taxon>
        <taxon>Sphaerisporangium</taxon>
    </lineage>
</organism>
<evidence type="ECO:0000313" key="2">
    <source>
        <dbReference type="EMBL" id="MFC4588309.1"/>
    </source>
</evidence>
<feature type="domain" description="Putative antitoxin VapB45-like DNA-binding HTH" evidence="1">
    <location>
        <begin position="11"/>
        <end position="84"/>
    </location>
</feature>